<dbReference type="AlphaFoldDB" id="A0A0N4VZ54"/>
<evidence type="ECO:0000256" key="1">
    <source>
        <dbReference type="SAM" id="MobiDB-lite"/>
    </source>
</evidence>
<sequence>LEGFLERTDASSEYKEWLQSLRHLSDEELSELLRSKEIAKYDIKIESVNMSDEAPGKSRQSLEKVLEKTSVLRLKEMMRERISAAHRNPQALARQKAVKNME</sequence>
<accession>A0A0N4VZ54</accession>
<reference evidence="2" key="1">
    <citation type="submission" date="2017-02" db="UniProtKB">
        <authorList>
            <consortium name="WormBaseParasite"/>
        </authorList>
    </citation>
    <scope>IDENTIFICATION</scope>
</reference>
<organism evidence="2">
    <name type="scientific">Haemonchus placei</name>
    <name type="common">Barber's pole worm</name>
    <dbReference type="NCBI Taxonomy" id="6290"/>
    <lineage>
        <taxon>Eukaryota</taxon>
        <taxon>Metazoa</taxon>
        <taxon>Ecdysozoa</taxon>
        <taxon>Nematoda</taxon>
        <taxon>Chromadorea</taxon>
        <taxon>Rhabditida</taxon>
        <taxon>Rhabditina</taxon>
        <taxon>Rhabditomorpha</taxon>
        <taxon>Strongyloidea</taxon>
        <taxon>Trichostrongylidae</taxon>
        <taxon>Haemonchus</taxon>
    </lineage>
</organism>
<protein>
    <submittedName>
        <fullName evidence="2">PH domain-containing protein</fullName>
    </submittedName>
</protein>
<name>A0A0N4VZ54_HAEPC</name>
<evidence type="ECO:0000313" key="2">
    <source>
        <dbReference type="WBParaSite" id="HPLM_0000257501-mRNA-1"/>
    </source>
</evidence>
<proteinExistence type="predicted"/>
<dbReference type="WBParaSite" id="HPLM_0000257501-mRNA-1">
    <property type="protein sequence ID" value="HPLM_0000257501-mRNA-1"/>
    <property type="gene ID" value="HPLM_0000257501"/>
</dbReference>
<feature type="region of interest" description="Disordered" evidence="1">
    <location>
        <begin position="83"/>
        <end position="102"/>
    </location>
</feature>